<proteinExistence type="predicted"/>
<dbReference type="InterPro" id="IPR001226">
    <property type="entry name" value="Flavodoxin_CS"/>
</dbReference>
<reference evidence="5 6" key="1">
    <citation type="submission" date="2019-03" db="EMBL/GenBank/DDBJ databases">
        <authorList>
            <person name="Che Y."/>
            <person name="Zhou L."/>
        </authorList>
    </citation>
    <scope>NUCLEOTIDE SEQUENCE [LARGE SCALE GENOMIC DNA]</scope>
    <source>
        <strain evidence="5 6">AIFJ1607</strain>
    </source>
</reference>
<dbReference type="EMBL" id="CP038145">
    <property type="protein sequence ID" value="QBQ63819.1"/>
    <property type="molecule type" value="Genomic_DNA"/>
</dbReference>
<dbReference type="PROSITE" id="PS50902">
    <property type="entry name" value="FLAVODOXIN_LIKE"/>
    <property type="match status" value="1"/>
</dbReference>
<dbReference type="GO" id="GO:0009055">
    <property type="term" value="F:electron transfer activity"/>
    <property type="evidence" value="ECO:0007669"/>
    <property type="project" value="InterPro"/>
</dbReference>
<keyword evidence="6" id="KW-1185">Reference proteome</keyword>
<dbReference type="PANTHER" id="PTHR39201:SF1">
    <property type="entry name" value="FLAVODOXIN-LIKE DOMAIN-CONTAINING PROTEIN"/>
    <property type="match status" value="1"/>
</dbReference>
<evidence type="ECO:0000256" key="3">
    <source>
        <dbReference type="ARBA" id="ARBA00022643"/>
    </source>
</evidence>
<dbReference type="GO" id="GO:0010181">
    <property type="term" value="F:FMN binding"/>
    <property type="evidence" value="ECO:0007669"/>
    <property type="project" value="InterPro"/>
</dbReference>
<dbReference type="SUPFAM" id="SSF52218">
    <property type="entry name" value="Flavoproteins"/>
    <property type="match status" value="1"/>
</dbReference>
<evidence type="ECO:0000256" key="2">
    <source>
        <dbReference type="ARBA" id="ARBA00022630"/>
    </source>
</evidence>
<organism evidence="5 6">
    <name type="scientific">Actinobacillus indolicus</name>
    <dbReference type="NCBI Taxonomy" id="51049"/>
    <lineage>
        <taxon>Bacteria</taxon>
        <taxon>Pseudomonadati</taxon>
        <taxon>Pseudomonadota</taxon>
        <taxon>Gammaproteobacteria</taxon>
        <taxon>Pasteurellales</taxon>
        <taxon>Pasteurellaceae</taxon>
        <taxon>Actinobacillus</taxon>
    </lineage>
</organism>
<dbReference type="Proteomes" id="UP000294444">
    <property type="component" value="Chromosome"/>
</dbReference>
<dbReference type="AlphaFoldDB" id="A0A4P7CJU7"/>
<protein>
    <recommendedName>
        <fullName evidence="4">Flavodoxin-like domain-containing protein</fullName>
    </recommendedName>
</protein>
<keyword evidence="3" id="KW-0288">FMN</keyword>
<name>A0A4P7CJU7_9PAST</name>
<evidence type="ECO:0000313" key="6">
    <source>
        <dbReference type="Proteomes" id="UP000294444"/>
    </source>
</evidence>
<comment type="cofactor">
    <cofactor evidence="1">
        <name>FMN</name>
        <dbReference type="ChEBI" id="CHEBI:58210"/>
    </cofactor>
</comment>
<dbReference type="InterPro" id="IPR008254">
    <property type="entry name" value="Flavodoxin/NO_synth"/>
</dbReference>
<dbReference type="Gene3D" id="3.40.50.360">
    <property type="match status" value="1"/>
</dbReference>
<dbReference type="KEGG" id="aio:EXH44_06000"/>
<sequence length="208" mass="23680">MKLLPKMMLWIFGVLCLLVLIAGGVIVGIDSYQYRQNQKLIEQFSPNQQASKTLVVFFSRSGNTEVMARRIAQLTGADVLPLQSTRNQIGVVGWLQALQDARNTDADITPNKVDLTAYDTVYIGSPVWLYSPAPQVYQFAKNHDFSGKKVILFNSMNSKFEQRFIDDFKRIVEQNGGKFHKHLYVIRGRMGQQMSSAEFLQEVEKLIQ</sequence>
<evidence type="ECO:0000256" key="1">
    <source>
        <dbReference type="ARBA" id="ARBA00001917"/>
    </source>
</evidence>
<dbReference type="PANTHER" id="PTHR39201">
    <property type="entry name" value="EXPORTED PROTEIN-RELATED"/>
    <property type="match status" value="1"/>
</dbReference>
<accession>A0A4P7CJU7</accession>
<dbReference type="Pfam" id="PF12682">
    <property type="entry name" value="Flavodoxin_4"/>
    <property type="match status" value="1"/>
</dbReference>
<gene>
    <name evidence="5" type="ORF">EXH44_06000</name>
</gene>
<feature type="domain" description="Flavodoxin-like" evidence="4">
    <location>
        <begin position="53"/>
        <end position="208"/>
    </location>
</feature>
<dbReference type="RefSeq" id="WP_162856671.1">
    <property type="nucleotide sequence ID" value="NZ_CP038145.1"/>
</dbReference>
<evidence type="ECO:0000259" key="4">
    <source>
        <dbReference type="PROSITE" id="PS50902"/>
    </source>
</evidence>
<dbReference type="PROSITE" id="PS00201">
    <property type="entry name" value="FLAVODOXIN"/>
    <property type="match status" value="1"/>
</dbReference>
<dbReference type="InterPro" id="IPR029039">
    <property type="entry name" value="Flavoprotein-like_sf"/>
</dbReference>
<keyword evidence="2" id="KW-0285">Flavoprotein</keyword>
<evidence type="ECO:0000313" key="5">
    <source>
        <dbReference type="EMBL" id="QBQ63819.1"/>
    </source>
</evidence>